<dbReference type="GO" id="GO:0032259">
    <property type="term" value="P:methylation"/>
    <property type="evidence" value="ECO:0007669"/>
    <property type="project" value="UniProtKB-KW"/>
</dbReference>
<name>A0A840LCF1_9BURK</name>
<dbReference type="EMBL" id="JACHLP010000006">
    <property type="protein sequence ID" value="MBB4844585.1"/>
    <property type="molecule type" value="Genomic_DNA"/>
</dbReference>
<gene>
    <name evidence="4" type="ORF">HNP55_003129</name>
</gene>
<sequence>MPSSPQLSASDKALFWDRAARKYAASPICDLPGYEKTLARVQGLLAPHLHVLELGCGTGSTALRLASGTASYLATDVSAEMIAIAQAKQLALPPAPLRFAQADAETLPAKEPGYDIVLAFNLLHLMHDLDKTLQSLLRLLKPGGLLISKTACLNEMNPLIPRLALPLMRMLGKAPLVQCFDAQQLCQRMEQQGFAIEALERHGSKRRDWRAFIVARRPL</sequence>
<organism evidence="4 5">
    <name type="scientific">Roseateles oligotrophus</name>
    <dbReference type="NCBI Taxonomy" id="1769250"/>
    <lineage>
        <taxon>Bacteria</taxon>
        <taxon>Pseudomonadati</taxon>
        <taxon>Pseudomonadota</taxon>
        <taxon>Betaproteobacteria</taxon>
        <taxon>Burkholderiales</taxon>
        <taxon>Sphaerotilaceae</taxon>
        <taxon>Roseateles</taxon>
    </lineage>
</organism>
<evidence type="ECO:0000313" key="5">
    <source>
        <dbReference type="Proteomes" id="UP000562027"/>
    </source>
</evidence>
<reference evidence="4 5" key="1">
    <citation type="submission" date="2020-08" db="EMBL/GenBank/DDBJ databases">
        <title>Functional genomics of gut bacteria from endangered species of beetles.</title>
        <authorList>
            <person name="Carlos-Shanley C."/>
        </authorList>
    </citation>
    <scope>NUCLEOTIDE SEQUENCE [LARGE SCALE GENOMIC DNA]</scope>
    <source>
        <strain evidence="4 5">S00239</strain>
    </source>
</reference>
<dbReference type="Gene3D" id="3.40.50.150">
    <property type="entry name" value="Vaccinia Virus protein VP39"/>
    <property type="match status" value="1"/>
</dbReference>
<evidence type="ECO:0000259" key="3">
    <source>
        <dbReference type="Pfam" id="PF13649"/>
    </source>
</evidence>
<dbReference type="InterPro" id="IPR041698">
    <property type="entry name" value="Methyltransf_25"/>
</dbReference>
<dbReference type="InterPro" id="IPR029063">
    <property type="entry name" value="SAM-dependent_MTases_sf"/>
</dbReference>
<comment type="caution">
    <text evidence="4">The sequence shown here is derived from an EMBL/GenBank/DDBJ whole genome shotgun (WGS) entry which is preliminary data.</text>
</comment>
<dbReference type="Proteomes" id="UP000562027">
    <property type="component" value="Unassembled WGS sequence"/>
</dbReference>
<proteinExistence type="predicted"/>
<feature type="domain" description="Methyltransferase" evidence="3">
    <location>
        <begin position="51"/>
        <end position="144"/>
    </location>
</feature>
<dbReference type="GO" id="GO:0008168">
    <property type="term" value="F:methyltransferase activity"/>
    <property type="evidence" value="ECO:0007669"/>
    <property type="project" value="UniProtKB-KW"/>
</dbReference>
<dbReference type="PANTHER" id="PTHR43861:SF1">
    <property type="entry name" value="TRANS-ACONITATE 2-METHYLTRANSFERASE"/>
    <property type="match status" value="1"/>
</dbReference>
<keyword evidence="2" id="KW-0808">Transferase</keyword>
<dbReference type="RefSeq" id="WP_184301191.1">
    <property type="nucleotide sequence ID" value="NZ_JACHLP010000006.1"/>
</dbReference>
<keyword evidence="5" id="KW-1185">Reference proteome</keyword>
<dbReference type="SUPFAM" id="SSF53335">
    <property type="entry name" value="S-adenosyl-L-methionine-dependent methyltransferases"/>
    <property type="match status" value="1"/>
</dbReference>
<dbReference type="AlphaFoldDB" id="A0A840LCF1"/>
<protein>
    <submittedName>
        <fullName evidence="4">Ubiquinone/menaquinone biosynthesis C-methylase UbiE</fullName>
    </submittedName>
</protein>
<evidence type="ECO:0000256" key="2">
    <source>
        <dbReference type="ARBA" id="ARBA00022679"/>
    </source>
</evidence>
<dbReference type="CDD" id="cd02440">
    <property type="entry name" value="AdoMet_MTases"/>
    <property type="match status" value="1"/>
</dbReference>
<evidence type="ECO:0000256" key="1">
    <source>
        <dbReference type="ARBA" id="ARBA00022603"/>
    </source>
</evidence>
<dbReference type="PANTHER" id="PTHR43861">
    <property type="entry name" value="TRANS-ACONITATE 2-METHYLTRANSFERASE-RELATED"/>
    <property type="match status" value="1"/>
</dbReference>
<dbReference type="Pfam" id="PF13649">
    <property type="entry name" value="Methyltransf_25"/>
    <property type="match status" value="1"/>
</dbReference>
<keyword evidence="4" id="KW-0830">Ubiquinone</keyword>
<evidence type="ECO:0000313" key="4">
    <source>
        <dbReference type="EMBL" id="MBB4844585.1"/>
    </source>
</evidence>
<keyword evidence="1 4" id="KW-0489">Methyltransferase</keyword>
<accession>A0A840LCF1</accession>